<feature type="domain" description="Lebercilin" evidence="5">
    <location>
        <begin position="153"/>
        <end position="345"/>
    </location>
</feature>
<dbReference type="InterPro" id="IPR026188">
    <property type="entry name" value="Lebercilin-like"/>
</dbReference>
<organism evidence="6 7">
    <name type="scientific">Triplophysa rosa</name>
    <name type="common">Cave loach</name>
    <dbReference type="NCBI Taxonomy" id="992332"/>
    <lineage>
        <taxon>Eukaryota</taxon>
        <taxon>Metazoa</taxon>
        <taxon>Chordata</taxon>
        <taxon>Craniata</taxon>
        <taxon>Vertebrata</taxon>
        <taxon>Euteleostomi</taxon>
        <taxon>Actinopterygii</taxon>
        <taxon>Neopterygii</taxon>
        <taxon>Teleostei</taxon>
        <taxon>Ostariophysi</taxon>
        <taxon>Cypriniformes</taxon>
        <taxon>Nemacheilidae</taxon>
        <taxon>Triplophysa</taxon>
    </lineage>
</organism>
<keyword evidence="2 3" id="KW-0175">Coiled coil</keyword>
<feature type="compositionally biased region" description="Basic and acidic residues" evidence="4">
    <location>
        <begin position="1"/>
        <end position="23"/>
    </location>
</feature>
<feature type="region of interest" description="Disordered" evidence="4">
    <location>
        <begin position="721"/>
        <end position="755"/>
    </location>
</feature>
<dbReference type="OrthoDB" id="2123794at2759"/>
<feature type="compositionally biased region" description="Polar residues" evidence="4">
    <location>
        <begin position="572"/>
        <end position="603"/>
    </location>
</feature>
<feature type="compositionally biased region" description="Basic and acidic residues" evidence="4">
    <location>
        <begin position="555"/>
        <end position="571"/>
    </location>
</feature>
<proteinExistence type="inferred from homology"/>
<dbReference type="GO" id="GO:0042073">
    <property type="term" value="P:intraciliary transport"/>
    <property type="evidence" value="ECO:0007669"/>
    <property type="project" value="TreeGrafter"/>
</dbReference>
<evidence type="ECO:0000256" key="4">
    <source>
        <dbReference type="SAM" id="MobiDB-lite"/>
    </source>
</evidence>
<evidence type="ECO:0000313" key="6">
    <source>
        <dbReference type="EMBL" id="KAI7794285.1"/>
    </source>
</evidence>
<comment type="similarity">
    <text evidence="1">Belongs to the LCA5 family.</text>
</comment>
<dbReference type="PANTHER" id="PTHR16650">
    <property type="entry name" value="C21ORF13-RELATED"/>
    <property type="match status" value="1"/>
</dbReference>
<keyword evidence="7" id="KW-1185">Reference proteome</keyword>
<reference evidence="6" key="1">
    <citation type="submission" date="2021-02" db="EMBL/GenBank/DDBJ databases">
        <title>Comparative genomics reveals that relaxation of natural selection precedes convergent phenotypic evolution of cavefish.</title>
        <authorList>
            <person name="Peng Z."/>
        </authorList>
    </citation>
    <scope>NUCLEOTIDE SEQUENCE</scope>
    <source>
        <tissue evidence="6">Muscle</tissue>
    </source>
</reference>
<evidence type="ECO:0000313" key="7">
    <source>
        <dbReference type="Proteomes" id="UP001059041"/>
    </source>
</evidence>
<feature type="compositionally biased region" description="Low complexity" evidence="4">
    <location>
        <begin position="367"/>
        <end position="381"/>
    </location>
</feature>
<dbReference type="GO" id="GO:0005930">
    <property type="term" value="C:axoneme"/>
    <property type="evidence" value="ECO:0007669"/>
    <property type="project" value="TreeGrafter"/>
</dbReference>
<name>A0A9W7TBR0_TRIRA</name>
<dbReference type="EMBL" id="JAFHDT010000021">
    <property type="protein sequence ID" value="KAI7794285.1"/>
    <property type="molecule type" value="Genomic_DNA"/>
</dbReference>
<feature type="region of interest" description="Disordered" evidence="4">
    <location>
        <begin position="1"/>
        <end position="153"/>
    </location>
</feature>
<dbReference type="Pfam" id="PF15619">
    <property type="entry name" value="Lebercilin"/>
    <property type="match status" value="1"/>
</dbReference>
<evidence type="ECO:0000256" key="3">
    <source>
        <dbReference type="SAM" id="Coils"/>
    </source>
</evidence>
<sequence length="774" mass="89150">MELHEDNQESKHSRLSHRSDGKVSKSSPQSGKREKYRKDVEGSSGDRVRTRTRDPDRDRCSDGERSSASSYSDDDYENVSHSDQSLSPRSLSPSPHRRGRSRRVSSSPLRRAGVSKGVSGRPPPHSHNPQQKSRGMRSHSLSKDAPSKDVEPVTKRMLSARLLKINELKNALSELRLHADELQRENRLLRQLQLRQEKALHRYNDTESEISQLLSRHNNETHVLRERLRRSQENQRAAERSLRERDAQLQRCRNQVQKLQHLADDQNLGEREELSRKLVHAQAILQESERRVKELEKNMELSSGSFQRHLTYERRRTHDAQQQVKALQEEVERLCTKLKEKEKELDARNIYANRMVKASSKKEADNASSQKATTTTSTKAVQTEERTLSLDFPSPPPALTSDLPPDIQTDDYLSLKVQKPTEHRRDQQGRDQKQRDEWKIQKFWREREKEREIESAMQQTREKEKEKDIHDRERETELLKDKEKQKQRLDQQPSSHDKNAKGLRNGLDRDEEDWRIGLSKSRKEEESRRQREPEEEELQARNQEIQTANQEQVEEERQRKEQLLAKMREIDMQTQGQDSDFFSDDTGSIRSPPRSSEQRNQNGIFKLTDPDETANIFGNGRREAGIRAQRPSEDLDLAFGSYAPSFGKPALRTGLASRNTNQNSNPQQPRELDRGLDLCGVVKERKSNLMQQLFRSTATPPPSEASSKMEILSPPVSAQLHSGVVSGRKRDTDTPTGLNIGSLPNNRSTLQVSESRPAVRAITSCDDGIEEVTL</sequence>
<feature type="compositionally biased region" description="Polar residues" evidence="4">
    <location>
        <begin position="656"/>
        <end position="668"/>
    </location>
</feature>
<feature type="compositionally biased region" description="Basic and acidic residues" evidence="4">
    <location>
        <begin position="31"/>
        <end position="65"/>
    </location>
</feature>
<feature type="compositionally biased region" description="Low complexity" evidence="4">
    <location>
        <begin position="85"/>
        <end position="94"/>
    </location>
</feature>
<dbReference type="Proteomes" id="UP001059041">
    <property type="component" value="Linkage Group LG21"/>
</dbReference>
<dbReference type="PANTHER" id="PTHR16650:SF10">
    <property type="entry name" value="LEBERCILIN"/>
    <property type="match status" value="1"/>
</dbReference>
<feature type="compositionally biased region" description="Polar residues" evidence="4">
    <location>
        <begin position="734"/>
        <end position="754"/>
    </location>
</feature>
<feature type="region of interest" description="Disordered" evidence="4">
    <location>
        <begin position="650"/>
        <end position="672"/>
    </location>
</feature>
<dbReference type="AlphaFoldDB" id="A0A9W7TBR0"/>
<feature type="compositionally biased region" description="Basic and acidic residues" evidence="4">
    <location>
        <begin position="141"/>
        <end position="153"/>
    </location>
</feature>
<gene>
    <name evidence="6" type="ORF">IRJ41_014938</name>
</gene>
<comment type="caution">
    <text evidence="6">The sequence shown here is derived from an EMBL/GenBank/DDBJ whole genome shotgun (WGS) entry which is preliminary data.</text>
</comment>
<dbReference type="InterPro" id="IPR028933">
    <property type="entry name" value="Lebercilin_dom"/>
</dbReference>
<feature type="compositionally biased region" description="Basic and acidic residues" evidence="4">
    <location>
        <begin position="419"/>
        <end position="532"/>
    </location>
</feature>
<accession>A0A9W7TBR0</accession>
<protein>
    <submittedName>
        <fullName evidence="6">Lebercilin</fullName>
    </submittedName>
</protein>
<evidence type="ECO:0000256" key="1">
    <source>
        <dbReference type="ARBA" id="ARBA00010229"/>
    </source>
</evidence>
<evidence type="ECO:0000259" key="5">
    <source>
        <dbReference type="Pfam" id="PF15619"/>
    </source>
</evidence>
<evidence type="ECO:0000256" key="2">
    <source>
        <dbReference type="ARBA" id="ARBA00023054"/>
    </source>
</evidence>
<feature type="region of interest" description="Disordered" evidence="4">
    <location>
        <begin position="357"/>
        <end position="627"/>
    </location>
</feature>
<feature type="coiled-coil region" evidence="3">
    <location>
        <begin position="165"/>
        <end position="348"/>
    </location>
</feature>